<feature type="compositionally biased region" description="Basic and acidic residues" evidence="1">
    <location>
        <begin position="504"/>
        <end position="513"/>
    </location>
</feature>
<evidence type="ECO:0000313" key="3">
    <source>
        <dbReference type="Proteomes" id="UP000585474"/>
    </source>
</evidence>
<sequence length="528" mass="59589">MLCAPDFGKEAASILDSSAAFFDRSFWVPEESEFDRKAFSEFSRRSGFIREHDEMSAHGLWTKLKEMYREKTSQNKVLLRRLVLKLQRGTIVAEQTSEFQRATGRGQKKRPEKRSQEGGHRGQEKRRDKKNCPRNKAQDQSSEAATTTMMAVDESDVLLAASADEERSCRRRKTGRLYRLRENVQTGELLSDIGPVVLARWMDEEATVAQRHAKQAQEYLMDVLEGSTVEQERKDMLWDTCGSLARHEKVQPLQDVHEEAQRRETESMHNDRRDVAEMSLFRSRSVAVISPIVHTREEEERWSHDDLQSDVLCRAPRDKVSDSCAEKMGKEERDALIEAVRGAERKEAPSSIVKNGAGHTAECCVQRGWERGVCYGALRAQRAERVVCYVTGDYSLGTTIPSALRCPPTRFPAAMGDSLSRHHANAQPEVLCSANQRNLKAPKAVLEELPLLRFKKWKASILITTKGKRKAGFQLAGCSTEDLSGETGSSSSAGLSETIGLTRKRAEDPRRSLSSDPFQLRLESICEK</sequence>
<gene>
    <name evidence="2" type="ORF">Acr_26g0005000</name>
</gene>
<feature type="region of interest" description="Disordered" evidence="1">
    <location>
        <begin position="252"/>
        <end position="271"/>
    </location>
</feature>
<dbReference type="Proteomes" id="UP000585474">
    <property type="component" value="Unassembled WGS sequence"/>
</dbReference>
<comment type="caution">
    <text evidence="2">The sequence shown here is derived from an EMBL/GenBank/DDBJ whole genome shotgun (WGS) entry which is preliminary data.</text>
</comment>
<evidence type="ECO:0000313" key="2">
    <source>
        <dbReference type="EMBL" id="GFZ17230.1"/>
    </source>
</evidence>
<feature type="region of interest" description="Disordered" evidence="1">
    <location>
        <begin position="481"/>
        <end position="515"/>
    </location>
</feature>
<dbReference type="AlphaFoldDB" id="A0A7J0H2B2"/>
<name>A0A7J0H2B2_9ERIC</name>
<reference evidence="2 3" key="1">
    <citation type="submission" date="2019-07" db="EMBL/GenBank/DDBJ databases">
        <title>De Novo Assembly of kiwifruit Actinidia rufa.</title>
        <authorList>
            <person name="Sugita-Konishi S."/>
            <person name="Sato K."/>
            <person name="Mori E."/>
            <person name="Abe Y."/>
            <person name="Kisaki G."/>
            <person name="Hamano K."/>
            <person name="Suezawa K."/>
            <person name="Otani M."/>
            <person name="Fukuda T."/>
            <person name="Manabe T."/>
            <person name="Gomi K."/>
            <person name="Tabuchi M."/>
            <person name="Akimitsu K."/>
            <person name="Kataoka I."/>
        </authorList>
    </citation>
    <scope>NUCLEOTIDE SEQUENCE [LARGE SCALE GENOMIC DNA]</scope>
    <source>
        <strain evidence="3">cv. Fuchu</strain>
    </source>
</reference>
<proteinExistence type="predicted"/>
<keyword evidence="3" id="KW-1185">Reference proteome</keyword>
<feature type="compositionally biased region" description="Basic and acidic residues" evidence="1">
    <location>
        <begin position="113"/>
        <end position="126"/>
    </location>
</feature>
<feature type="compositionally biased region" description="Polar residues" evidence="1">
    <location>
        <begin position="138"/>
        <end position="149"/>
    </location>
</feature>
<feature type="compositionally biased region" description="Polar residues" evidence="1">
    <location>
        <begin position="486"/>
        <end position="495"/>
    </location>
</feature>
<protein>
    <submittedName>
        <fullName evidence="2">Uncharacterized protein</fullName>
    </submittedName>
</protein>
<evidence type="ECO:0000256" key="1">
    <source>
        <dbReference type="SAM" id="MobiDB-lite"/>
    </source>
</evidence>
<dbReference type="EMBL" id="BJWL01000026">
    <property type="protein sequence ID" value="GFZ17230.1"/>
    <property type="molecule type" value="Genomic_DNA"/>
</dbReference>
<accession>A0A7J0H2B2</accession>
<organism evidence="2 3">
    <name type="scientific">Actinidia rufa</name>
    <dbReference type="NCBI Taxonomy" id="165716"/>
    <lineage>
        <taxon>Eukaryota</taxon>
        <taxon>Viridiplantae</taxon>
        <taxon>Streptophyta</taxon>
        <taxon>Embryophyta</taxon>
        <taxon>Tracheophyta</taxon>
        <taxon>Spermatophyta</taxon>
        <taxon>Magnoliopsida</taxon>
        <taxon>eudicotyledons</taxon>
        <taxon>Gunneridae</taxon>
        <taxon>Pentapetalae</taxon>
        <taxon>asterids</taxon>
        <taxon>Ericales</taxon>
        <taxon>Actinidiaceae</taxon>
        <taxon>Actinidia</taxon>
    </lineage>
</organism>
<feature type="region of interest" description="Disordered" evidence="1">
    <location>
        <begin position="97"/>
        <end position="149"/>
    </location>
</feature>